<dbReference type="Gene3D" id="3.80.10.10">
    <property type="entry name" value="Ribonuclease Inhibitor"/>
    <property type="match status" value="1"/>
</dbReference>
<sequence>MVCSRGGFPQLQYLKFSGLEEWEEWIVEEGSMPLLHTLEIWSCIKLKEFPDGLPFITSLHDLSVSESSIRLSETCLPSFLTTISLIGFRLTEDQMMILEKLLHLKDVMLIGCFCGGRMVCSRGGFPQLQTLQFDGLKEWEEWIVEEGSMPLLRALWIGSCPKLKELPDGLRFITSLKNLEFYVMAKGWEKGLSERGKDYYKWQTEILQVKRTGTHEEVDAVVMLFDKVSN</sequence>
<name>A0A8S9I436_BRACR</name>
<protein>
    <recommendedName>
        <fullName evidence="2">NB-ARC domain-containing protein</fullName>
    </recommendedName>
</protein>
<dbReference type="PANTHER" id="PTHR15140">
    <property type="entry name" value="TUBULIN-SPECIFIC CHAPERONE E"/>
    <property type="match status" value="1"/>
</dbReference>
<organism evidence="1">
    <name type="scientific">Brassica cretica</name>
    <name type="common">Mustard</name>
    <dbReference type="NCBI Taxonomy" id="69181"/>
    <lineage>
        <taxon>Eukaryota</taxon>
        <taxon>Viridiplantae</taxon>
        <taxon>Streptophyta</taxon>
        <taxon>Embryophyta</taxon>
        <taxon>Tracheophyta</taxon>
        <taxon>Spermatophyta</taxon>
        <taxon>Magnoliopsida</taxon>
        <taxon>eudicotyledons</taxon>
        <taxon>Gunneridae</taxon>
        <taxon>Pentapetalae</taxon>
        <taxon>rosids</taxon>
        <taxon>malvids</taxon>
        <taxon>Brassicales</taxon>
        <taxon>Brassicaceae</taxon>
        <taxon>Brassiceae</taxon>
        <taxon>Brassica</taxon>
    </lineage>
</organism>
<dbReference type="AlphaFoldDB" id="A0A8S9I436"/>
<dbReference type="InterPro" id="IPR032675">
    <property type="entry name" value="LRR_dom_sf"/>
</dbReference>
<evidence type="ECO:0008006" key="2">
    <source>
        <dbReference type="Google" id="ProtNLM"/>
    </source>
</evidence>
<dbReference type="EMBL" id="QGKY02001250">
    <property type="protein sequence ID" value="KAF2564434.1"/>
    <property type="molecule type" value="Genomic_DNA"/>
</dbReference>
<reference evidence="1" key="1">
    <citation type="submission" date="2019-12" db="EMBL/GenBank/DDBJ databases">
        <title>Genome sequencing and annotation of Brassica cretica.</title>
        <authorList>
            <person name="Studholme D.J."/>
            <person name="Sarris P.F."/>
        </authorList>
    </citation>
    <scope>NUCLEOTIDE SEQUENCE</scope>
    <source>
        <strain evidence="1">PFS-102/07</strain>
        <tissue evidence="1">Leaf</tissue>
    </source>
</reference>
<evidence type="ECO:0000313" key="1">
    <source>
        <dbReference type="EMBL" id="KAF2564434.1"/>
    </source>
</evidence>
<dbReference type="SUPFAM" id="SSF52047">
    <property type="entry name" value="RNI-like"/>
    <property type="match status" value="1"/>
</dbReference>
<gene>
    <name evidence="1" type="ORF">F2Q70_00018764</name>
</gene>
<comment type="caution">
    <text evidence="1">The sequence shown here is derived from an EMBL/GenBank/DDBJ whole genome shotgun (WGS) entry which is preliminary data.</text>
</comment>
<proteinExistence type="predicted"/>
<accession>A0A8S9I436</accession>
<dbReference type="PANTHER" id="PTHR15140:SF37">
    <property type="entry name" value="UBIQUITIN-LIKE DOMAIN-CONTAINING PROTEIN"/>
    <property type="match status" value="1"/>
</dbReference>